<dbReference type="AlphaFoldDB" id="A0AAD5WHD1"/>
<dbReference type="EMBL" id="JAHQIW010006710">
    <property type="protein sequence ID" value="KAJ1369966.1"/>
    <property type="molecule type" value="Genomic_DNA"/>
</dbReference>
<comment type="caution">
    <text evidence="1">The sequence shown here is derived from an EMBL/GenBank/DDBJ whole genome shotgun (WGS) entry which is preliminary data.</text>
</comment>
<proteinExistence type="predicted"/>
<protein>
    <submittedName>
        <fullName evidence="1">Uncharacterized protein</fullName>
    </submittedName>
</protein>
<evidence type="ECO:0000313" key="2">
    <source>
        <dbReference type="Proteomes" id="UP001196413"/>
    </source>
</evidence>
<name>A0AAD5WHD1_PARTN</name>
<keyword evidence="2" id="KW-1185">Reference proteome</keyword>
<reference evidence="1" key="1">
    <citation type="submission" date="2021-06" db="EMBL/GenBank/DDBJ databases">
        <title>Parelaphostrongylus tenuis whole genome reference sequence.</title>
        <authorList>
            <person name="Garwood T.J."/>
            <person name="Larsen P.A."/>
            <person name="Fountain-Jones N.M."/>
            <person name="Garbe J.R."/>
            <person name="Macchietto M.G."/>
            <person name="Kania S.A."/>
            <person name="Gerhold R.W."/>
            <person name="Richards J.E."/>
            <person name="Wolf T.M."/>
        </authorList>
    </citation>
    <scope>NUCLEOTIDE SEQUENCE</scope>
    <source>
        <strain evidence="1">MNPRO001-30</strain>
        <tissue evidence="1">Meninges</tissue>
    </source>
</reference>
<accession>A0AAD5WHD1</accession>
<gene>
    <name evidence="1" type="ORF">KIN20_031586</name>
</gene>
<sequence>MPKASRWPELEIRSPSWQLDDPGPKRAIVMSVSTEIPTNTITASVMVSLNPRVKVGFICDR</sequence>
<evidence type="ECO:0000313" key="1">
    <source>
        <dbReference type="EMBL" id="KAJ1369966.1"/>
    </source>
</evidence>
<organism evidence="1 2">
    <name type="scientific">Parelaphostrongylus tenuis</name>
    <name type="common">Meningeal worm</name>
    <dbReference type="NCBI Taxonomy" id="148309"/>
    <lineage>
        <taxon>Eukaryota</taxon>
        <taxon>Metazoa</taxon>
        <taxon>Ecdysozoa</taxon>
        <taxon>Nematoda</taxon>
        <taxon>Chromadorea</taxon>
        <taxon>Rhabditida</taxon>
        <taxon>Rhabditina</taxon>
        <taxon>Rhabditomorpha</taxon>
        <taxon>Strongyloidea</taxon>
        <taxon>Metastrongylidae</taxon>
        <taxon>Parelaphostrongylus</taxon>
    </lineage>
</organism>
<dbReference type="Proteomes" id="UP001196413">
    <property type="component" value="Unassembled WGS sequence"/>
</dbReference>